<proteinExistence type="predicted"/>
<dbReference type="EMBL" id="CM047748">
    <property type="protein sequence ID" value="KAJ0014492.1"/>
    <property type="molecule type" value="Genomic_DNA"/>
</dbReference>
<accession>A0ACC0XC04</accession>
<comment type="caution">
    <text evidence="1">The sequence shown here is derived from an EMBL/GenBank/DDBJ whole genome shotgun (WGS) entry which is preliminary data.</text>
</comment>
<organism evidence="1 2">
    <name type="scientific">Pistacia integerrima</name>
    <dbReference type="NCBI Taxonomy" id="434235"/>
    <lineage>
        <taxon>Eukaryota</taxon>
        <taxon>Viridiplantae</taxon>
        <taxon>Streptophyta</taxon>
        <taxon>Embryophyta</taxon>
        <taxon>Tracheophyta</taxon>
        <taxon>Spermatophyta</taxon>
        <taxon>Magnoliopsida</taxon>
        <taxon>eudicotyledons</taxon>
        <taxon>Gunneridae</taxon>
        <taxon>Pentapetalae</taxon>
        <taxon>rosids</taxon>
        <taxon>malvids</taxon>
        <taxon>Sapindales</taxon>
        <taxon>Anacardiaceae</taxon>
        <taxon>Pistacia</taxon>
    </lineage>
</organism>
<name>A0ACC0XC04_9ROSI</name>
<protein>
    <submittedName>
        <fullName evidence="1">Uncharacterized protein</fullName>
    </submittedName>
</protein>
<sequence length="161" mass="18320">MKAKFSRNYGFILATELCYALRFFCIGLCQSSKILTSFDWQRITLINFFSLVCVERTIYGTKNPNPVQIEKAKLTLREHERTLLDALDKLADVSDDEPPYETQHHYSHKEHPGNGQGMEAHCNLYRQTGGFHGYHSEAFGQTQSVRMGAPFLGVQGDEDTP</sequence>
<gene>
    <name evidence="1" type="ORF">Pint_20712</name>
</gene>
<reference evidence="2" key="1">
    <citation type="journal article" date="2023" name="G3 (Bethesda)">
        <title>Genome assembly and association tests identify interacting loci associated with vigor, precocity, and sex in interspecific pistachio rootstocks.</title>
        <authorList>
            <person name="Palmer W."/>
            <person name="Jacygrad E."/>
            <person name="Sagayaradj S."/>
            <person name="Cavanaugh K."/>
            <person name="Han R."/>
            <person name="Bertier L."/>
            <person name="Beede B."/>
            <person name="Kafkas S."/>
            <person name="Golino D."/>
            <person name="Preece J."/>
            <person name="Michelmore R."/>
        </authorList>
    </citation>
    <scope>NUCLEOTIDE SEQUENCE [LARGE SCALE GENOMIC DNA]</scope>
</reference>
<evidence type="ECO:0000313" key="2">
    <source>
        <dbReference type="Proteomes" id="UP001163603"/>
    </source>
</evidence>
<keyword evidence="2" id="KW-1185">Reference proteome</keyword>
<evidence type="ECO:0000313" key="1">
    <source>
        <dbReference type="EMBL" id="KAJ0014492.1"/>
    </source>
</evidence>
<dbReference type="Proteomes" id="UP001163603">
    <property type="component" value="Chromosome 13"/>
</dbReference>